<feature type="domain" description="Activator of Hsp90 ATPase homologue 1/2-like C-terminal" evidence="2">
    <location>
        <begin position="26"/>
        <end position="136"/>
    </location>
</feature>
<comment type="similarity">
    <text evidence="1">Belongs to the AHA1 family.</text>
</comment>
<dbReference type="RefSeq" id="WP_020518671.1">
    <property type="nucleotide sequence ID" value="NZ_JBIAZU010000001.1"/>
</dbReference>
<sequence>MTEPDVTYAKDDGSWTLVFIRELRQPPDRVWTALTDPAELDKWSPFTARGALTSPGDTTLTMVDGDERTDLPATVHRADKPSFLDYTWGDDRLRWELEPTATGTRLTLRHTLAGPGIEAMVAAGWHLCTDVLERLLDGNPTGVIRGQDAMNHGWEELRARYEKTFSSYA</sequence>
<dbReference type="SUPFAM" id="SSF55961">
    <property type="entry name" value="Bet v1-like"/>
    <property type="match status" value="1"/>
</dbReference>
<evidence type="ECO:0000259" key="2">
    <source>
        <dbReference type="Pfam" id="PF08327"/>
    </source>
</evidence>
<organism evidence="3 4">
    <name type="scientific">Paractinoplanes globisporus</name>
    <dbReference type="NCBI Taxonomy" id="113565"/>
    <lineage>
        <taxon>Bacteria</taxon>
        <taxon>Bacillati</taxon>
        <taxon>Actinomycetota</taxon>
        <taxon>Actinomycetes</taxon>
        <taxon>Micromonosporales</taxon>
        <taxon>Micromonosporaceae</taxon>
        <taxon>Paractinoplanes</taxon>
    </lineage>
</organism>
<dbReference type="InterPro" id="IPR023393">
    <property type="entry name" value="START-like_dom_sf"/>
</dbReference>
<dbReference type="Proteomes" id="UP001602245">
    <property type="component" value="Unassembled WGS sequence"/>
</dbReference>
<dbReference type="Gene3D" id="3.30.530.20">
    <property type="match status" value="1"/>
</dbReference>
<proteinExistence type="inferred from homology"/>
<comment type="caution">
    <text evidence="3">The sequence shown here is derived from an EMBL/GenBank/DDBJ whole genome shotgun (WGS) entry which is preliminary data.</text>
</comment>
<name>A0ABW6W4L5_9ACTN</name>
<dbReference type="InterPro" id="IPR013538">
    <property type="entry name" value="ASHA1/2-like_C"/>
</dbReference>
<evidence type="ECO:0000256" key="1">
    <source>
        <dbReference type="ARBA" id="ARBA00006817"/>
    </source>
</evidence>
<evidence type="ECO:0000313" key="3">
    <source>
        <dbReference type="EMBL" id="MFF5288238.1"/>
    </source>
</evidence>
<dbReference type="CDD" id="cd08899">
    <property type="entry name" value="SRPBCC_CalC_Aha1-like_6"/>
    <property type="match status" value="1"/>
</dbReference>
<reference evidence="3 4" key="1">
    <citation type="submission" date="2024-10" db="EMBL/GenBank/DDBJ databases">
        <title>The Natural Products Discovery Center: Release of the First 8490 Sequenced Strains for Exploring Actinobacteria Biosynthetic Diversity.</title>
        <authorList>
            <person name="Kalkreuter E."/>
            <person name="Kautsar S.A."/>
            <person name="Yang D."/>
            <person name="Bader C.D."/>
            <person name="Teijaro C.N."/>
            <person name="Fluegel L."/>
            <person name="Davis C.M."/>
            <person name="Simpson J.R."/>
            <person name="Lauterbach L."/>
            <person name="Steele A.D."/>
            <person name="Gui C."/>
            <person name="Meng S."/>
            <person name="Li G."/>
            <person name="Viehrig K."/>
            <person name="Ye F."/>
            <person name="Su P."/>
            <person name="Kiefer A.F."/>
            <person name="Nichols A."/>
            <person name="Cepeda A.J."/>
            <person name="Yan W."/>
            <person name="Fan B."/>
            <person name="Jiang Y."/>
            <person name="Adhikari A."/>
            <person name="Zheng C.-J."/>
            <person name="Schuster L."/>
            <person name="Cowan T.M."/>
            <person name="Smanski M.J."/>
            <person name="Chevrette M.G."/>
            <person name="De Carvalho L.P.S."/>
            <person name="Shen B."/>
        </authorList>
    </citation>
    <scope>NUCLEOTIDE SEQUENCE [LARGE SCALE GENOMIC DNA]</scope>
    <source>
        <strain evidence="3 4">NPDC000087</strain>
    </source>
</reference>
<evidence type="ECO:0000313" key="4">
    <source>
        <dbReference type="Proteomes" id="UP001602245"/>
    </source>
</evidence>
<gene>
    <name evidence="3" type="ORF">ACFY35_02300</name>
</gene>
<protein>
    <submittedName>
        <fullName evidence="3">SRPBCC family protein</fullName>
    </submittedName>
</protein>
<accession>A0ABW6W4L5</accession>
<dbReference type="EMBL" id="JBIAZU010000001">
    <property type="protein sequence ID" value="MFF5288238.1"/>
    <property type="molecule type" value="Genomic_DNA"/>
</dbReference>
<dbReference type="Pfam" id="PF08327">
    <property type="entry name" value="AHSA1"/>
    <property type="match status" value="1"/>
</dbReference>
<keyword evidence="4" id="KW-1185">Reference proteome</keyword>